<dbReference type="AlphaFoldDB" id="A0A2T1FXT1"/>
<evidence type="ECO:0000313" key="1">
    <source>
        <dbReference type="EMBL" id="PSB49798.1"/>
    </source>
</evidence>
<proteinExistence type="predicted"/>
<dbReference type="Proteomes" id="UP000238937">
    <property type="component" value="Unassembled WGS sequence"/>
</dbReference>
<name>A0A2T1FXT1_9CYAN</name>
<accession>A0A2T1FXT1</accession>
<dbReference type="EMBL" id="PVWO01000420">
    <property type="protein sequence ID" value="PSB49798.1"/>
    <property type="molecule type" value="Genomic_DNA"/>
</dbReference>
<gene>
    <name evidence="1" type="ORF">C7B77_23360</name>
</gene>
<evidence type="ECO:0000313" key="2">
    <source>
        <dbReference type="Proteomes" id="UP000238937"/>
    </source>
</evidence>
<comment type="caution">
    <text evidence="1">The sequence shown here is derived from an EMBL/GenBank/DDBJ whole genome shotgun (WGS) entry which is preliminary data.</text>
</comment>
<reference evidence="1 2" key="1">
    <citation type="submission" date="2018-03" db="EMBL/GenBank/DDBJ databases">
        <title>The ancient ancestry and fast evolution of plastids.</title>
        <authorList>
            <person name="Moore K.R."/>
            <person name="Magnabosco C."/>
            <person name="Momper L."/>
            <person name="Gold D.A."/>
            <person name="Bosak T."/>
            <person name="Fournier G.P."/>
        </authorList>
    </citation>
    <scope>NUCLEOTIDE SEQUENCE [LARGE SCALE GENOMIC DNA]</scope>
    <source>
        <strain evidence="1 2">CCALA 037</strain>
    </source>
</reference>
<organism evidence="1 2">
    <name type="scientific">Chamaesiphon polymorphus CCALA 037</name>
    <dbReference type="NCBI Taxonomy" id="2107692"/>
    <lineage>
        <taxon>Bacteria</taxon>
        <taxon>Bacillati</taxon>
        <taxon>Cyanobacteriota</taxon>
        <taxon>Cyanophyceae</taxon>
        <taxon>Gomontiellales</taxon>
        <taxon>Chamaesiphonaceae</taxon>
        <taxon>Chamaesiphon</taxon>
    </lineage>
</organism>
<keyword evidence="2" id="KW-1185">Reference proteome</keyword>
<protein>
    <submittedName>
        <fullName evidence="1">Uncharacterized protein</fullName>
    </submittedName>
</protein>
<sequence length="75" mass="8649">MASDLELQILDDLTIQAEGKNNIILSAKFRNILIVDDNEFSFSRIDSIIAWKQEFLSMPALIELQTRDLMHLNID</sequence>